<evidence type="ECO:0000259" key="4">
    <source>
        <dbReference type="SMART" id="SM00856"/>
    </source>
</evidence>
<dbReference type="GO" id="GO:0004857">
    <property type="term" value="F:enzyme inhibitor activity"/>
    <property type="evidence" value="ECO:0007669"/>
    <property type="project" value="InterPro"/>
</dbReference>
<proteinExistence type="predicted"/>
<dbReference type="EMBL" id="CM009756">
    <property type="protein sequence ID" value="PUZ45803.1"/>
    <property type="molecule type" value="Genomic_DNA"/>
</dbReference>
<dbReference type="Pfam" id="PF04043">
    <property type="entry name" value="PMEI"/>
    <property type="match status" value="1"/>
</dbReference>
<organism evidence="5 6">
    <name type="scientific">Panicum hallii var. hallii</name>
    <dbReference type="NCBI Taxonomy" id="1504633"/>
    <lineage>
        <taxon>Eukaryota</taxon>
        <taxon>Viridiplantae</taxon>
        <taxon>Streptophyta</taxon>
        <taxon>Embryophyta</taxon>
        <taxon>Tracheophyta</taxon>
        <taxon>Spermatophyta</taxon>
        <taxon>Magnoliopsida</taxon>
        <taxon>Liliopsida</taxon>
        <taxon>Poales</taxon>
        <taxon>Poaceae</taxon>
        <taxon>PACMAD clade</taxon>
        <taxon>Panicoideae</taxon>
        <taxon>Panicodae</taxon>
        <taxon>Paniceae</taxon>
        <taxon>Panicinae</taxon>
        <taxon>Panicum</taxon>
        <taxon>Panicum sect. Panicum</taxon>
    </lineage>
</organism>
<feature type="compositionally biased region" description="Basic and acidic residues" evidence="2">
    <location>
        <begin position="83"/>
        <end position="113"/>
    </location>
</feature>
<dbReference type="Gene3D" id="1.20.140.40">
    <property type="entry name" value="Invertase/pectin methylesterase inhibitor family protein"/>
    <property type="match status" value="1"/>
</dbReference>
<feature type="domain" description="Pectinesterase inhibitor" evidence="4">
    <location>
        <begin position="355"/>
        <end position="504"/>
    </location>
</feature>
<sequence length="511" mass="55204">MRPHLLSLALLLAATATVPLASAVCVSRYEKAERKTLAVDEYAPTTKKVDEKPKEEKPYDYEEATSAKASTAEEAEAASTSTSDEKPDKYEESSASPEKVKKEKSKEKGKSDDWDVSAFLKKKKEEKEKKHADLDDSLASSKKEKSDDSDESSSSSSSKKKKKKKKEEEEEDKSDGSDDYVSPKKEKNKFDDSYDDDASSKKEKKEKKTKKKEKYKEEKPDEDATPVDVSTNGEYVPPKEDKGDGDASSQPMGGMDAPDELPAAAKSSASSDAYASPTQPMGGMDSPDELPPSAKSSASSQPMGGMDSPDELPPSAKSSVSKDPYAGQPTDPAKSSLSMESFGGMIKTTPPNINMLNPVIKRVCSRTTYPYDCEASIASLHGNAMPAQPGDGEGVLRLAMEAVREKVIVAMNAATDRMNTPGIEVTTKEALDDCTQSYSDIKSSLENVDAALKRGDMATARTNLDSVETDVTTCDEGFNERGTPSVMTDHDKELQKLASDLISIGATAIRH</sequence>
<protein>
    <recommendedName>
        <fullName evidence="4">Pectinesterase inhibitor domain-containing protein</fullName>
    </recommendedName>
</protein>
<accession>A0A2T7CRA9</accession>
<dbReference type="InterPro" id="IPR006501">
    <property type="entry name" value="Pectinesterase_inhib_dom"/>
</dbReference>
<evidence type="ECO:0000313" key="5">
    <source>
        <dbReference type="EMBL" id="PUZ45803.1"/>
    </source>
</evidence>
<dbReference type="Gramene" id="PUZ45803">
    <property type="protein sequence ID" value="PUZ45803"/>
    <property type="gene ID" value="GQ55_8G254100"/>
</dbReference>
<feature type="compositionally biased region" description="Basic and acidic residues" evidence="2">
    <location>
        <begin position="47"/>
        <end position="60"/>
    </location>
</feature>
<dbReference type="InterPro" id="IPR035513">
    <property type="entry name" value="Invertase/methylesterase_inhib"/>
</dbReference>
<feature type="compositionally biased region" description="Low complexity" evidence="2">
    <location>
        <begin position="263"/>
        <end position="276"/>
    </location>
</feature>
<feature type="compositionally biased region" description="Basic residues" evidence="2">
    <location>
        <begin position="204"/>
        <end position="213"/>
    </location>
</feature>
<gene>
    <name evidence="5" type="ORF">GQ55_8G254100</name>
</gene>
<dbReference type="FunFam" id="1.20.140.40:FF:000003">
    <property type="entry name" value="Invertase/pectin methylesterase inhibitor family protein"/>
    <property type="match status" value="1"/>
</dbReference>
<dbReference type="SUPFAM" id="SSF101148">
    <property type="entry name" value="Plant invertase/pectin methylesterase inhibitor"/>
    <property type="match status" value="1"/>
</dbReference>
<feature type="signal peptide" evidence="3">
    <location>
        <begin position="1"/>
        <end position="23"/>
    </location>
</feature>
<keyword evidence="1 3" id="KW-0732">Signal</keyword>
<dbReference type="NCBIfam" id="TIGR01614">
    <property type="entry name" value="PME_inhib"/>
    <property type="match status" value="1"/>
</dbReference>
<dbReference type="OrthoDB" id="770764at2759"/>
<dbReference type="SMART" id="SM00856">
    <property type="entry name" value="PMEI"/>
    <property type="match status" value="1"/>
</dbReference>
<name>A0A2T7CRA9_9POAL</name>
<feature type="compositionally biased region" description="Low complexity" evidence="2">
    <location>
        <begin position="64"/>
        <end position="82"/>
    </location>
</feature>
<feature type="region of interest" description="Disordered" evidence="2">
    <location>
        <begin position="36"/>
        <end position="343"/>
    </location>
</feature>
<feature type="chain" id="PRO_5015519637" description="Pectinesterase inhibitor domain-containing protein" evidence="3">
    <location>
        <begin position="24"/>
        <end position="511"/>
    </location>
</feature>
<dbReference type="PANTHER" id="PTHR31080:SF68">
    <property type="entry name" value="PLANT INVERTASE_PECTIN METHYLESTERASE INHIBITOR SUPERFAMILY PROTEIN"/>
    <property type="match status" value="1"/>
</dbReference>
<evidence type="ECO:0000256" key="2">
    <source>
        <dbReference type="SAM" id="MobiDB-lite"/>
    </source>
</evidence>
<evidence type="ECO:0000313" key="6">
    <source>
        <dbReference type="Proteomes" id="UP000244336"/>
    </source>
</evidence>
<dbReference type="PANTHER" id="PTHR31080">
    <property type="entry name" value="PECTINESTERASE INHIBITOR-LIKE"/>
    <property type="match status" value="1"/>
</dbReference>
<feature type="compositionally biased region" description="Basic and acidic residues" evidence="2">
    <location>
        <begin position="123"/>
        <end position="134"/>
    </location>
</feature>
<keyword evidence="6" id="KW-1185">Reference proteome</keyword>
<evidence type="ECO:0000256" key="3">
    <source>
        <dbReference type="SAM" id="SignalP"/>
    </source>
</evidence>
<evidence type="ECO:0000256" key="1">
    <source>
        <dbReference type="ARBA" id="ARBA00022729"/>
    </source>
</evidence>
<dbReference type="CDD" id="cd15800">
    <property type="entry name" value="PMEI-like_2"/>
    <property type="match status" value="1"/>
</dbReference>
<reference evidence="5 6" key="1">
    <citation type="submission" date="2018-04" db="EMBL/GenBank/DDBJ databases">
        <title>WGS assembly of Panicum hallii var. hallii HAL2.</title>
        <authorList>
            <person name="Lovell J."/>
            <person name="Jenkins J."/>
            <person name="Lowry D."/>
            <person name="Mamidi S."/>
            <person name="Sreedasyam A."/>
            <person name="Weng X."/>
            <person name="Barry K."/>
            <person name="Bonette J."/>
            <person name="Campitelli B."/>
            <person name="Daum C."/>
            <person name="Gordon S."/>
            <person name="Gould B."/>
            <person name="Lipzen A."/>
            <person name="MacQueen A."/>
            <person name="Palacio-Mejia J."/>
            <person name="Plott C."/>
            <person name="Shakirov E."/>
            <person name="Shu S."/>
            <person name="Yoshinaga Y."/>
            <person name="Zane M."/>
            <person name="Rokhsar D."/>
            <person name="Grimwood J."/>
            <person name="Schmutz J."/>
            <person name="Juenger T."/>
        </authorList>
    </citation>
    <scope>NUCLEOTIDE SEQUENCE [LARGE SCALE GENOMIC DNA]</scope>
    <source>
        <strain evidence="6">cv. HAL2</strain>
    </source>
</reference>
<feature type="compositionally biased region" description="Low complexity" evidence="2">
    <location>
        <begin position="291"/>
        <end position="300"/>
    </location>
</feature>
<dbReference type="AlphaFoldDB" id="A0A2T7CRA9"/>
<dbReference type="Proteomes" id="UP000244336">
    <property type="component" value="Chromosome 8"/>
</dbReference>
<dbReference type="InterPro" id="IPR051955">
    <property type="entry name" value="PME_Inhibitor"/>
</dbReference>
<feature type="compositionally biased region" description="Basic and acidic residues" evidence="2">
    <location>
        <begin position="181"/>
        <end position="203"/>
    </location>
</feature>